<dbReference type="GeneID" id="113215389"/>
<dbReference type="CDD" id="cd02440">
    <property type="entry name" value="AdoMet_MTases"/>
    <property type="match status" value="1"/>
</dbReference>
<dbReference type="Gene3D" id="3.40.50.150">
    <property type="entry name" value="Vaccinia Virus protein VP39"/>
    <property type="match status" value="1"/>
</dbReference>
<dbReference type="Pfam" id="PF05219">
    <property type="entry name" value="DREV"/>
    <property type="match status" value="1"/>
</dbReference>
<dbReference type="Proteomes" id="UP000504606">
    <property type="component" value="Unplaced"/>
</dbReference>
<evidence type="ECO:0000313" key="2">
    <source>
        <dbReference type="RefSeq" id="XP_052125180.1"/>
    </source>
</evidence>
<dbReference type="PANTHER" id="PTHR12890">
    <property type="entry name" value="DREV PROTEIN"/>
    <property type="match status" value="1"/>
</dbReference>
<keyword evidence="1" id="KW-1185">Reference proteome</keyword>
<dbReference type="GO" id="GO:0106370">
    <property type="term" value="F:protein-L-histidine N-pros-methyltransferase activity"/>
    <property type="evidence" value="ECO:0007669"/>
    <property type="project" value="InterPro"/>
</dbReference>
<sequence length="324" mass="36228">MTSIEGQSSNDLIFLIWVRRLSGNTAPTGSHLTKDPSRRLELFSKIPHVSLSSLILCFAKWYQPELTRMPSDLRGSFVELDCDSATEDFLEQAEAKSESILLQLWHSLVKLLLGWFFTQTSLNGFLGRGSMFVFSSEQFARLVGGRTGGRLLDLGAGDGAVTSQMEPFFDHVSVTEISAPMRKILARKKYSILEINSWAENGPWDVISCLNVLDRCSNPKELLKQIHDSLTPSGKAIIAIVLPYQPYVETGGKGDHQPEERLPIEGITYDEQVTSFVTDVLGPADFQVEKWTRLPYLCEGDLQQAFYWLSDAVFVVRKATIVSS</sequence>
<reference evidence="2" key="1">
    <citation type="submission" date="2025-08" db="UniProtKB">
        <authorList>
            <consortium name="RefSeq"/>
        </authorList>
    </citation>
    <scope>IDENTIFICATION</scope>
    <source>
        <tissue evidence="2">Whole organism</tissue>
    </source>
</reference>
<dbReference type="SUPFAM" id="SSF53335">
    <property type="entry name" value="S-adenosyl-L-methionine-dependent methyltransferases"/>
    <property type="match status" value="1"/>
</dbReference>
<dbReference type="AlphaFoldDB" id="A0A9C6WZN3"/>
<proteinExistence type="predicted"/>
<dbReference type="RefSeq" id="XP_052125180.1">
    <property type="nucleotide sequence ID" value="XM_052269220.1"/>
</dbReference>
<dbReference type="InterPro" id="IPR007884">
    <property type="entry name" value="METL9"/>
</dbReference>
<protein>
    <submittedName>
        <fullName evidence="2">Protein-L-histidine N-pros-methyltransferase isoform X2</fullName>
    </submittedName>
</protein>
<organism evidence="1 2">
    <name type="scientific">Frankliniella occidentalis</name>
    <name type="common">Western flower thrips</name>
    <name type="synonym">Euthrips occidentalis</name>
    <dbReference type="NCBI Taxonomy" id="133901"/>
    <lineage>
        <taxon>Eukaryota</taxon>
        <taxon>Metazoa</taxon>
        <taxon>Ecdysozoa</taxon>
        <taxon>Arthropoda</taxon>
        <taxon>Hexapoda</taxon>
        <taxon>Insecta</taxon>
        <taxon>Pterygota</taxon>
        <taxon>Neoptera</taxon>
        <taxon>Paraneoptera</taxon>
        <taxon>Thysanoptera</taxon>
        <taxon>Terebrantia</taxon>
        <taxon>Thripoidea</taxon>
        <taxon>Thripidae</taxon>
        <taxon>Frankliniella</taxon>
    </lineage>
</organism>
<dbReference type="InterPro" id="IPR029063">
    <property type="entry name" value="SAM-dependent_MTases_sf"/>
</dbReference>
<name>A0A9C6WZN3_FRAOC</name>
<evidence type="ECO:0000313" key="1">
    <source>
        <dbReference type="Proteomes" id="UP000504606"/>
    </source>
</evidence>
<gene>
    <name evidence="2" type="primary">LOC113215389</name>
</gene>
<dbReference type="PANTHER" id="PTHR12890:SF0">
    <property type="entry name" value="PROTEIN-L-HISTIDINE N-PROS-METHYLTRANSFERASE"/>
    <property type="match status" value="1"/>
</dbReference>
<accession>A0A9C6WZN3</accession>